<dbReference type="Proteomes" id="UP000078224">
    <property type="component" value="Unassembled WGS sequence"/>
</dbReference>
<keyword evidence="2" id="KW-0238">DNA-binding</keyword>
<dbReference type="EMBL" id="LXEW01000022">
    <property type="protein sequence ID" value="OAT52653.1"/>
    <property type="molecule type" value="Genomic_DNA"/>
</dbReference>
<evidence type="ECO:0000313" key="7">
    <source>
        <dbReference type="Proteomes" id="UP000078224"/>
    </source>
</evidence>
<accession>A0A1B7JXK6</accession>
<dbReference type="GO" id="GO:0003700">
    <property type="term" value="F:DNA-binding transcription factor activity"/>
    <property type="evidence" value="ECO:0007669"/>
    <property type="project" value="TreeGrafter"/>
</dbReference>
<reference evidence="6 7" key="1">
    <citation type="submission" date="2016-04" db="EMBL/GenBank/DDBJ databases">
        <title>ATOL: Assembling a taxonomically balanced genome-scale reconstruction of the evolutionary history of the Enterobacteriaceae.</title>
        <authorList>
            <person name="Plunkett G.III."/>
            <person name="Neeno-Eckwall E.C."/>
            <person name="Glasner J.D."/>
            <person name="Perna N.T."/>
        </authorList>
    </citation>
    <scope>NUCLEOTIDE SEQUENCE [LARGE SCALE GENOMIC DNA]</scope>
    <source>
        <strain evidence="6 7">ATCC 35613</strain>
    </source>
</reference>
<feature type="domain" description="HTH cro/C1-type" evidence="5">
    <location>
        <begin position="3"/>
        <end position="39"/>
    </location>
</feature>
<evidence type="ECO:0000256" key="1">
    <source>
        <dbReference type="ARBA" id="ARBA00023015"/>
    </source>
</evidence>
<evidence type="ECO:0000313" key="6">
    <source>
        <dbReference type="EMBL" id="OAT52653.1"/>
    </source>
</evidence>
<dbReference type="PANTHER" id="PTHR30146:SF109">
    <property type="entry name" value="HTH-TYPE TRANSCRIPTIONAL REGULATOR GALS"/>
    <property type="match status" value="1"/>
</dbReference>
<evidence type="ECO:0000256" key="2">
    <source>
        <dbReference type="ARBA" id="ARBA00023125"/>
    </source>
</evidence>
<name>A0A1B7JXK6_9GAMM</name>
<dbReference type="Pfam" id="PF01547">
    <property type="entry name" value="SBP_bac_1"/>
    <property type="match status" value="1"/>
</dbReference>
<dbReference type="GO" id="GO:0000976">
    <property type="term" value="F:transcription cis-regulatory region binding"/>
    <property type="evidence" value="ECO:0007669"/>
    <property type="project" value="TreeGrafter"/>
</dbReference>
<dbReference type="SMART" id="SM00354">
    <property type="entry name" value="HTH_LACI"/>
    <property type="match status" value="1"/>
</dbReference>
<comment type="caution">
    <text evidence="6">The sequence shown here is derived from an EMBL/GenBank/DDBJ whole genome shotgun (WGS) entry which is preliminary data.</text>
</comment>
<dbReference type="InterPro" id="IPR010982">
    <property type="entry name" value="Lambda_DNA-bd_dom_sf"/>
</dbReference>
<gene>
    <name evidence="6" type="ORF">M998_1514</name>
</gene>
<dbReference type="InterPro" id="IPR006059">
    <property type="entry name" value="SBP"/>
</dbReference>
<feature type="domain" description="HTH lacI-type" evidence="4">
    <location>
        <begin position="2"/>
        <end position="56"/>
    </location>
</feature>
<dbReference type="GO" id="GO:0030313">
    <property type="term" value="C:cell envelope"/>
    <property type="evidence" value="ECO:0007669"/>
    <property type="project" value="UniProtKB-ARBA"/>
</dbReference>
<dbReference type="OrthoDB" id="9808332at2"/>
<organism evidence="6 7">
    <name type="scientific">Providencia heimbachae ATCC 35613</name>
    <dbReference type="NCBI Taxonomy" id="1354272"/>
    <lineage>
        <taxon>Bacteria</taxon>
        <taxon>Pseudomonadati</taxon>
        <taxon>Pseudomonadota</taxon>
        <taxon>Gammaproteobacteria</taxon>
        <taxon>Enterobacterales</taxon>
        <taxon>Morganellaceae</taxon>
        <taxon>Providencia</taxon>
    </lineage>
</organism>
<dbReference type="Pfam" id="PF00356">
    <property type="entry name" value="LacI"/>
    <property type="match status" value="1"/>
</dbReference>
<dbReference type="CDD" id="cd01392">
    <property type="entry name" value="HTH_LacI"/>
    <property type="match status" value="1"/>
</dbReference>
<keyword evidence="6" id="KW-0813">Transport</keyword>
<dbReference type="Gene3D" id="1.10.260.40">
    <property type="entry name" value="lambda repressor-like DNA-binding domains"/>
    <property type="match status" value="1"/>
</dbReference>
<evidence type="ECO:0000259" key="5">
    <source>
        <dbReference type="PROSITE" id="PS50943"/>
    </source>
</evidence>
<keyword evidence="7" id="KW-1185">Reference proteome</keyword>
<dbReference type="PROSITE" id="PS00356">
    <property type="entry name" value="HTH_LACI_1"/>
    <property type="match status" value="1"/>
</dbReference>
<dbReference type="InterPro" id="IPR000843">
    <property type="entry name" value="HTH_LacI"/>
</dbReference>
<dbReference type="PROSITE" id="PS50943">
    <property type="entry name" value="HTH_CROC1"/>
    <property type="match status" value="1"/>
</dbReference>
<dbReference type="PATRIC" id="fig|1354272.4.peg.1538"/>
<evidence type="ECO:0000259" key="4">
    <source>
        <dbReference type="PROSITE" id="PS50932"/>
    </source>
</evidence>
<protein>
    <submittedName>
        <fullName evidence="6">Periplasmic component of an ABC superfamily sugar transporter</fullName>
    </submittedName>
</protein>
<dbReference type="InterPro" id="IPR001387">
    <property type="entry name" value="Cro/C1-type_HTH"/>
</dbReference>
<sequence>MATMKDIARIAGVSHGTVSNVLNGRGNVSVEKMEMVLNAAKQAGYRLNTQAQLLRSNSSNKIAVVLPQLLSEKYAYFFNALRQTFEEYPDVSYDLFFTDDLETNELKILQKIASGGYAQVIAISCLSDASPYFDILDLASENVVFVYRKPLNAQVYYSLDYNQAASSVVDSLCLDSVHSIGVFADNKNYLNSQAFIDAIQNQVMAKLPNTSLSIHYSSDVEAYNTAFDFFTRHQLVDIIIAQDIEKSRYLTQASHFGSAQACPPIYCLTSNISPMLEGLHCFPVNYAQLGQDVANYLLLKGEEPRDKPETTIIANLGRRIYTGQLPPVHHDNEGATLNLLTLPSPSTSALQKLLPNFYRQTGITVNLAIRPFDEIFNLLSELDKHTYYDLVRLDVAFFPWLAEKNLLPLNQIGDGIEDLLLKFTETKQKRFSLVNEIAYGMPFDASVQLLFYRKDIFDNAVTKRLFFETTGKELRPPETFAEYDELNYFFYNHREEGNPLRPVGSSTTTGSAGIISSEYLLRYYAAGGKLVENKTTAKLEPQLAESVLNDYLKQLTMTKNVHSEWWGDSIKLFEQGNLAMIIAYMNLFNDVAHSEISPKIGFAPVPGGIPQLGGGVLGASKYSKKSSLMAQFYRWLYSNVIMDRLVMLGGNNIQRNFTYSQEIKHRYPWLPLAYEQINHGIRESVSANNKIFNLRRAEGVIGLGVTNAIDGIMTAKEAIRYINTSLNTLTN</sequence>
<keyword evidence="1" id="KW-0805">Transcription regulation</keyword>
<dbReference type="PROSITE" id="PS50932">
    <property type="entry name" value="HTH_LACI_2"/>
    <property type="match status" value="1"/>
</dbReference>
<dbReference type="InterPro" id="IPR028082">
    <property type="entry name" value="Peripla_BP_I"/>
</dbReference>
<keyword evidence="6" id="KW-0762">Sugar transport</keyword>
<dbReference type="AlphaFoldDB" id="A0A1B7JXK6"/>
<evidence type="ECO:0000256" key="3">
    <source>
        <dbReference type="ARBA" id="ARBA00023163"/>
    </source>
</evidence>
<keyword evidence="3" id="KW-0804">Transcription</keyword>
<dbReference type="Gene3D" id="3.40.190.10">
    <property type="entry name" value="Periplasmic binding protein-like II"/>
    <property type="match status" value="2"/>
</dbReference>
<dbReference type="RefSeq" id="WP_068908245.1">
    <property type="nucleotide sequence ID" value="NZ_LXEW01000022.1"/>
</dbReference>
<dbReference type="SUPFAM" id="SSF47413">
    <property type="entry name" value="lambda repressor-like DNA-binding domains"/>
    <property type="match status" value="1"/>
</dbReference>
<proteinExistence type="predicted"/>
<dbReference type="SUPFAM" id="SSF53822">
    <property type="entry name" value="Periplasmic binding protein-like I"/>
    <property type="match status" value="1"/>
</dbReference>
<dbReference type="SUPFAM" id="SSF53850">
    <property type="entry name" value="Periplasmic binding protein-like II"/>
    <property type="match status" value="1"/>
</dbReference>
<dbReference type="PANTHER" id="PTHR30146">
    <property type="entry name" value="LACI-RELATED TRANSCRIPTIONAL REPRESSOR"/>
    <property type="match status" value="1"/>
</dbReference>
<dbReference type="Gene3D" id="3.40.50.2300">
    <property type="match status" value="1"/>
</dbReference>